<proteinExistence type="inferred from homology"/>
<evidence type="ECO:0000256" key="7">
    <source>
        <dbReference type="ARBA" id="ARBA00023136"/>
    </source>
</evidence>
<feature type="domain" description="Vitamin K epoxide reductase" evidence="11">
    <location>
        <begin position="1"/>
        <end position="131"/>
    </location>
</feature>
<protein>
    <recommendedName>
        <fullName evidence="11">Vitamin K epoxide reductase domain-containing protein</fullName>
    </recommendedName>
</protein>
<evidence type="ECO:0000256" key="5">
    <source>
        <dbReference type="ARBA" id="ARBA00022989"/>
    </source>
</evidence>
<dbReference type="InterPro" id="IPR038354">
    <property type="entry name" value="VKOR_sf"/>
</dbReference>
<comment type="similarity">
    <text evidence="2">Belongs to the VKOR family.</text>
</comment>
<evidence type="ECO:0000256" key="3">
    <source>
        <dbReference type="ARBA" id="ARBA00022692"/>
    </source>
</evidence>
<dbReference type="STRING" id="1505087.AYJ54_06235"/>
<dbReference type="EMBL" id="LUUB01000040">
    <property type="protein sequence ID" value="OAF12423.1"/>
    <property type="molecule type" value="Genomic_DNA"/>
</dbReference>
<keyword evidence="5 10" id="KW-1133">Transmembrane helix</keyword>
<dbReference type="Gene3D" id="1.20.1440.130">
    <property type="entry name" value="VKOR domain"/>
    <property type="match status" value="1"/>
</dbReference>
<keyword evidence="4" id="KW-0874">Quinone</keyword>
<keyword evidence="7 10" id="KW-0472">Membrane</keyword>
<evidence type="ECO:0000256" key="8">
    <source>
        <dbReference type="ARBA" id="ARBA00023157"/>
    </source>
</evidence>
<evidence type="ECO:0000256" key="1">
    <source>
        <dbReference type="ARBA" id="ARBA00004141"/>
    </source>
</evidence>
<evidence type="ECO:0000259" key="11">
    <source>
        <dbReference type="SMART" id="SM00756"/>
    </source>
</evidence>
<name>A0A176YXJ6_9BRAD</name>
<keyword evidence="8" id="KW-1015">Disulfide bond</keyword>
<dbReference type="SMART" id="SM00756">
    <property type="entry name" value="VKc"/>
    <property type="match status" value="1"/>
</dbReference>
<sequence>MNMYRYIAFAMAAASAAAMLYVGLYQSRLVGRLICPIFGEGCEGVADASFARPFGIPDGYIGAVIYTVIIALLLAPPNRWVWTVLLVLSGAATLANVLGLRDMMIFGGYCFYCLTTALLSPVLLWSVWKLG</sequence>
<comment type="subcellular location">
    <subcellularLocation>
        <location evidence="1">Membrane</location>
        <topology evidence="1">Multi-pass membrane protein</topology>
    </subcellularLocation>
</comment>
<evidence type="ECO:0000256" key="10">
    <source>
        <dbReference type="SAM" id="Phobius"/>
    </source>
</evidence>
<evidence type="ECO:0000313" key="12">
    <source>
        <dbReference type="EMBL" id="OAF12423.1"/>
    </source>
</evidence>
<dbReference type="GO" id="GO:0048038">
    <property type="term" value="F:quinone binding"/>
    <property type="evidence" value="ECO:0007669"/>
    <property type="project" value="UniProtKB-KW"/>
</dbReference>
<dbReference type="Proteomes" id="UP000076959">
    <property type="component" value="Unassembled WGS sequence"/>
</dbReference>
<comment type="caution">
    <text evidence="12">The sequence shown here is derived from an EMBL/GenBank/DDBJ whole genome shotgun (WGS) entry which is preliminary data.</text>
</comment>
<organism evidence="12 13">
    <name type="scientific">Bradyrhizobium centrolobii</name>
    <dbReference type="NCBI Taxonomy" id="1505087"/>
    <lineage>
        <taxon>Bacteria</taxon>
        <taxon>Pseudomonadati</taxon>
        <taxon>Pseudomonadota</taxon>
        <taxon>Alphaproteobacteria</taxon>
        <taxon>Hyphomicrobiales</taxon>
        <taxon>Nitrobacteraceae</taxon>
        <taxon>Bradyrhizobium</taxon>
    </lineage>
</organism>
<dbReference type="Pfam" id="PF07884">
    <property type="entry name" value="VKOR"/>
    <property type="match status" value="1"/>
</dbReference>
<gene>
    <name evidence="12" type="ORF">AYJ54_06235</name>
</gene>
<keyword evidence="6" id="KW-0560">Oxidoreductase</keyword>
<evidence type="ECO:0000256" key="4">
    <source>
        <dbReference type="ARBA" id="ARBA00022719"/>
    </source>
</evidence>
<evidence type="ECO:0000256" key="2">
    <source>
        <dbReference type="ARBA" id="ARBA00006214"/>
    </source>
</evidence>
<evidence type="ECO:0000256" key="9">
    <source>
        <dbReference type="ARBA" id="ARBA00023284"/>
    </source>
</evidence>
<feature type="transmembrane region" description="Helical" evidence="10">
    <location>
        <begin position="6"/>
        <end position="24"/>
    </location>
</feature>
<dbReference type="RefSeq" id="WP_063698901.1">
    <property type="nucleotide sequence ID" value="NZ_LUUB01000040.1"/>
</dbReference>
<evidence type="ECO:0000256" key="6">
    <source>
        <dbReference type="ARBA" id="ARBA00023002"/>
    </source>
</evidence>
<dbReference type="InterPro" id="IPR012932">
    <property type="entry name" value="VKOR"/>
</dbReference>
<keyword evidence="3 10" id="KW-0812">Transmembrane</keyword>
<dbReference type="AlphaFoldDB" id="A0A176YXJ6"/>
<dbReference type="OrthoDB" id="9887819at2"/>
<accession>A0A176YXJ6</accession>
<dbReference type="CDD" id="cd10546">
    <property type="entry name" value="VKOR"/>
    <property type="match status" value="1"/>
</dbReference>
<dbReference type="GO" id="GO:0016020">
    <property type="term" value="C:membrane"/>
    <property type="evidence" value="ECO:0007669"/>
    <property type="project" value="UniProtKB-SubCell"/>
</dbReference>
<dbReference type="GO" id="GO:0016491">
    <property type="term" value="F:oxidoreductase activity"/>
    <property type="evidence" value="ECO:0007669"/>
    <property type="project" value="UniProtKB-KW"/>
</dbReference>
<feature type="transmembrane region" description="Helical" evidence="10">
    <location>
        <begin position="81"/>
        <end position="99"/>
    </location>
</feature>
<feature type="transmembrane region" description="Helical" evidence="10">
    <location>
        <begin position="106"/>
        <end position="128"/>
    </location>
</feature>
<feature type="transmembrane region" description="Helical" evidence="10">
    <location>
        <begin position="59"/>
        <end position="75"/>
    </location>
</feature>
<reference evidence="12 13" key="1">
    <citation type="submission" date="2016-03" db="EMBL/GenBank/DDBJ databases">
        <title>Draft Genome Sequence of the Strain BR 10245 (Bradyrhizobium sp.) isolated from nodules of Centrolobium paraense.</title>
        <authorList>
            <person name="Simoes-Araujo J.L.Sr."/>
            <person name="Barauna A.C."/>
            <person name="Silva K."/>
            <person name="Zilli J.E."/>
        </authorList>
    </citation>
    <scope>NUCLEOTIDE SEQUENCE [LARGE SCALE GENOMIC DNA]</scope>
    <source>
        <strain evidence="12 13">BR 10245</strain>
    </source>
</reference>
<keyword evidence="13" id="KW-1185">Reference proteome</keyword>
<evidence type="ECO:0000313" key="13">
    <source>
        <dbReference type="Proteomes" id="UP000076959"/>
    </source>
</evidence>
<keyword evidence="9" id="KW-0676">Redox-active center</keyword>